<feature type="compositionally biased region" description="Polar residues" evidence="1">
    <location>
        <begin position="1"/>
        <end position="16"/>
    </location>
</feature>
<reference evidence="2 3" key="1">
    <citation type="submission" date="2018-12" db="EMBL/GenBank/DDBJ databases">
        <authorList>
            <consortium name="Pathogen Informatics"/>
        </authorList>
    </citation>
    <scope>NUCLEOTIDE SEQUENCE [LARGE SCALE GENOMIC DNA]</scope>
    <source>
        <strain evidence="2 3">NCTC13071</strain>
    </source>
</reference>
<gene>
    <name evidence="2" type="ORF">NCTC13071_01397</name>
</gene>
<proteinExistence type="predicted"/>
<protein>
    <submittedName>
        <fullName evidence="2">Uncharacterized protein</fullName>
    </submittedName>
</protein>
<dbReference type="Proteomes" id="UP000274578">
    <property type="component" value="Chromosome 1"/>
</dbReference>
<organism evidence="2 3">
    <name type="scientific">Segatella oris</name>
    <dbReference type="NCBI Taxonomy" id="28135"/>
    <lineage>
        <taxon>Bacteria</taxon>
        <taxon>Pseudomonadati</taxon>
        <taxon>Bacteroidota</taxon>
        <taxon>Bacteroidia</taxon>
        <taxon>Bacteroidales</taxon>
        <taxon>Prevotellaceae</taxon>
        <taxon>Segatella</taxon>
    </lineage>
</organism>
<dbReference type="KEGG" id="poc:NCTC13071_01397"/>
<sequence length="37" mass="4125">MRQSPVTNSLQRTMKNTEGGAQRRGLAAPESETEDYD</sequence>
<name>A0A3S4TXC3_9BACT</name>
<accession>A0A3S4TXC3</accession>
<evidence type="ECO:0000313" key="3">
    <source>
        <dbReference type="Proteomes" id="UP000274578"/>
    </source>
</evidence>
<evidence type="ECO:0000313" key="2">
    <source>
        <dbReference type="EMBL" id="VEH15396.1"/>
    </source>
</evidence>
<dbReference type="EMBL" id="LR134384">
    <property type="protein sequence ID" value="VEH15396.1"/>
    <property type="molecule type" value="Genomic_DNA"/>
</dbReference>
<feature type="region of interest" description="Disordered" evidence="1">
    <location>
        <begin position="1"/>
        <end position="37"/>
    </location>
</feature>
<evidence type="ECO:0000256" key="1">
    <source>
        <dbReference type="SAM" id="MobiDB-lite"/>
    </source>
</evidence>
<dbReference type="AlphaFoldDB" id="A0A3S4TXC3"/>